<dbReference type="InterPro" id="IPR011990">
    <property type="entry name" value="TPR-like_helical_dom_sf"/>
</dbReference>
<evidence type="ECO:0000313" key="4">
    <source>
        <dbReference type="Proteomes" id="UP001219525"/>
    </source>
</evidence>
<dbReference type="SUPFAM" id="SSF52540">
    <property type="entry name" value="P-loop containing nucleoside triphosphate hydrolases"/>
    <property type="match status" value="1"/>
</dbReference>
<protein>
    <recommendedName>
        <fullName evidence="2">Novel STAND NTPase 1 domain-containing protein</fullName>
    </recommendedName>
</protein>
<keyword evidence="4" id="KW-1185">Reference proteome</keyword>
<evidence type="ECO:0000256" key="1">
    <source>
        <dbReference type="PROSITE-ProRule" id="PRU00339"/>
    </source>
</evidence>
<dbReference type="Proteomes" id="UP001219525">
    <property type="component" value="Unassembled WGS sequence"/>
</dbReference>
<dbReference type="PANTHER" id="PTHR47691">
    <property type="entry name" value="REGULATOR-RELATED"/>
    <property type="match status" value="1"/>
</dbReference>
<dbReference type="GO" id="GO:0007166">
    <property type="term" value="P:cell surface receptor signaling pathway"/>
    <property type="evidence" value="ECO:0007669"/>
    <property type="project" value="InterPro"/>
</dbReference>
<dbReference type="Gene3D" id="1.20.930.20">
    <property type="entry name" value="Adaptor protein Cbl, N-terminal domain"/>
    <property type="match status" value="1"/>
</dbReference>
<evidence type="ECO:0000313" key="3">
    <source>
        <dbReference type="EMBL" id="KAJ7193121.1"/>
    </source>
</evidence>
<keyword evidence="1" id="KW-0802">TPR repeat</keyword>
<dbReference type="SUPFAM" id="SSF48452">
    <property type="entry name" value="TPR-like"/>
    <property type="match status" value="2"/>
</dbReference>
<gene>
    <name evidence="3" type="ORF">GGX14DRAFT_546373</name>
</gene>
<evidence type="ECO:0000259" key="2">
    <source>
        <dbReference type="Pfam" id="PF20703"/>
    </source>
</evidence>
<accession>A0AAD6UYK6</accession>
<dbReference type="InterPro" id="IPR036537">
    <property type="entry name" value="Adaptor_Cbl_N_dom_sf"/>
</dbReference>
<feature type="domain" description="Novel STAND NTPase 1" evidence="2">
    <location>
        <begin position="211"/>
        <end position="352"/>
    </location>
</feature>
<dbReference type="Pfam" id="PF20703">
    <property type="entry name" value="nSTAND1"/>
    <property type="match status" value="1"/>
</dbReference>
<reference evidence="3" key="1">
    <citation type="submission" date="2023-03" db="EMBL/GenBank/DDBJ databases">
        <title>Massive genome expansion in bonnet fungi (Mycena s.s.) driven by repeated elements and novel gene families across ecological guilds.</title>
        <authorList>
            <consortium name="Lawrence Berkeley National Laboratory"/>
            <person name="Harder C.B."/>
            <person name="Miyauchi S."/>
            <person name="Viragh M."/>
            <person name="Kuo A."/>
            <person name="Thoen E."/>
            <person name="Andreopoulos B."/>
            <person name="Lu D."/>
            <person name="Skrede I."/>
            <person name="Drula E."/>
            <person name="Henrissat B."/>
            <person name="Morin E."/>
            <person name="Kohler A."/>
            <person name="Barry K."/>
            <person name="LaButti K."/>
            <person name="Morin E."/>
            <person name="Salamov A."/>
            <person name="Lipzen A."/>
            <person name="Mereny Z."/>
            <person name="Hegedus B."/>
            <person name="Baldrian P."/>
            <person name="Stursova M."/>
            <person name="Weitz H."/>
            <person name="Taylor A."/>
            <person name="Grigoriev I.V."/>
            <person name="Nagy L.G."/>
            <person name="Martin F."/>
            <person name="Kauserud H."/>
        </authorList>
    </citation>
    <scope>NUCLEOTIDE SEQUENCE</scope>
    <source>
        <strain evidence="3">9144</strain>
    </source>
</reference>
<dbReference type="InterPro" id="IPR049052">
    <property type="entry name" value="nSTAND1"/>
</dbReference>
<comment type="caution">
    <text evidence="3">The sequence shown here is derived from an EMBL/GenBank/DDBJ whole genome shotgun (WGS) entry which is preliminary data.</text>
</comment>
<sequence length="1042" mass="116467">MPSQPTVTQTRLNNIAACLAVATDTVDTLSDNFNTTFLHPISRTIQSLLILIQTAKQNKSTCALLLEQVNEVLYAIAVLHIESNPAGELTPTMLHHIGDFTMTLHKIHTFVEAQQDGSVIKKIFHQGEMNTLLKDCNIGLQRAFEIFKVQAGDILKRINDMQKHAAEIHQQVLDLIESLSDTTSSDTASSINNVFSSSYSSSNSLSMLPSEPKIFYGRETELAEIVKLFMHTVPRIAILGAGGMGKTSLARAVLHCPDLTLKYQEHRYFVTCESASTQAEFFAAIGAYLGLKSGKDLQKQIIHHFSHSPPCLLFLDNLETVWEPTSSRTEIEEFLSLLTDIKHLALIITMRGAERPAHVHWTHPFLQPLQSLTQDAARRAFLDIADETLDSEDIDKALSLTDNMPLAIDLVAHLVDSQGYSAVLSQWEAEKTGLFSEGYDRRSNLDLSISLSLSSPRLTSVPFAKELLSLLSMLPDGLSDTELLHSNLPVDNILHCKAALLRTSLAYNTSQKRLKLLVPIQEHMRKYHPPKLEIVDRLFHNYEKLVDLFKKHHGSIGTSKIISQITSNFANIQNILSFRLQHEYLDHSCTIYCGINLNTFSRVTGGAQIPFMAQIPTNLPRPTNHRLEVYFKTECFAAYHFSEVPNPAAMIEHAYEHMLHFSDLDIKCRFYNSVGHYYLGRSNHTAATDSFQRALSLSISTGDTQSQSSALRNLALNNWKLGDYTSGQVHAAEAQKIARLGANLYNEAMALQIEAICLSELGNYPQSIAQCKRAKSLVTLCGMSGGVIDHDIMTSLAEIHKLKSEYTQAQAIRAEILHTWPIEQNPVLHAITLLNIAEIDVSMGAQKRDVQRNIDVARQILKTIGLEAYIAMCDATEADLCLREKNMLDANKIFKRSLKLSLGKSNEMTIYCLERLADVHRWSAIYWTNIWPALYLVHALNSNQKLNIYKALKCLGDIICVEGDQSTAISLYTVALEGFTQMDVHCSRAECMLRLGDMSKGDGDFEKAEGYWKTARLLFGYSSQGKKVVLIDERLATMGNDV</sequence>
<dbReference type="CDD" id="cd21037">
    <property type="entry name" value="MLKL_NTD"/>
    <property type="match status" value="1"/>
</dbReference>
<dbReference type="InterPro" id="IPR019734">
    <property type="entry name" value="TPR_rpt"/>
</dbReference>
<dbReference type="Gene3D" id="3.40.50.300">
    <property type="entry name" value="P-loop containing nucleotide triphosphate hydrolases"/>
    <property type="match status" value="1"/>
</dbReference>
<dbReference type="SMART" id="SM00028">
    <property type="entry name" value="TPR"/>
    <property type="match status" value="3"/>
</dbReference>
<dbReference type="PROSITE" id="PS50005">
    <property type="entry name" value="TPR"/>
    <property type="match status" value="1"/>
</dbReference>
<proteinExistence type="predicted"/>
<organism evidence="3 4">
    <name type="scientific">Mycena pura</name>
    <dbReference type="NCBI Taxonomy" id="153505"/>
    <lineage>
        <taxon>Eukaryota</taxon>
        <taxon>Fungi</taxon>
        <taxon>Dikarya</taxon>
        <taxon>Basidiomycota</taxon>
        <taxon>Agaricomycotina</taxon>
        <taxon>Agaricomycetes</taxon>
        <taxon>Agaricomycetidae</taxon>
        <taxon>Agaricales</taxon>
        <taxon>Marasmiineae</taxon>
        <taxon>Mycenaceae</taxon>
        <taxon>Mycena</taxon>
    </lineage>
</organism>
<dbReference type="PANTHER" id="PTHR47691:SF3">
    <property type="entry name" value="HTH-TYPE TRANSCRIPTIONAL REGULATOR RV0890C-RELATED"/>
    <property type="match status" value="1"/>
</dbReference>
<dbReference type="EMBL" id="JARJCW010000111">
    <property type="protein sequence ID" value="KAJ7193121.1"/>
    <property type="molecule type" value="Genomic_DNA"/>
</dbReference>
<dbReference type="AlphaFoldDB" id="A0AAD6UYK6"/>
<dbReference type="InterPro" id="IPR027417">
    <property type="entry name" value="P-loop_NTPase"/>
</dbReference>
<feature type="repeat" description="TPR" evidence="1">
    <location>
        <begin position="668"/>
        <end position="701"/>
    </location>
</feature>
<dbReference type="Gene3D" id="1.25.40.10">
    <property type="entry name" value="Tetratricopeptide repeat domain"/>
    <property type="match status" value="2"/>
</dbReference>
<dbReference type="InterPro" id="IPR059179">
    <property type="entry name" value="MLKL-like_MCAfunc"/>
</dbReference>
<name>A0AAD6UYK6_9AGAR</name>